<organism evidence="2 3">
    <name type="scientific">Pocillopora damicornis</name>
    <name type="common">Cauliflower coral</name>
    <name type="synonym">Millepora damicornis</name>
    <dbReference type="NCBI Taxonomy" id="46731"/>
    <lineage>
        <taxon>Eukaryota</taxon>
        <taxon>Metazoa</taxon>
        <taxon>Cnidaria</taxon>
        <taxon>Anthozoa</taxon>
        <taxon>Hexacorallia</taxon>
        <taxon>Scleractinia</taxon>
        <taxon>Astrocoeniina</taxon>
        <taxon>Pocilloporidae</taxon>
        <taxon>Pocillopora</taxon>
    </lineage>
</organism>
<protein>
    <recommendedName>
        <fullName evidence="4">Cathepsin propeptide inhibitor domain-containing protein</fullName>
    </recommendedName>
</protein>
<gene>
    <name evidence="2" type="ORF">pdam_00009929</name>
</gene>
<comment type="caution">
    <text evidence="2">The sequence shown here is derived from an EMBL/GenBank/DDBJ whole genome shotgun (WGS) entry which is preliminary data.</text>
</comment>
<dbReference type="EMBL" id="RCHS01000794">
    <property type="protein sequence ID" value="RMX56798.1"/>
    <property type="molecule type" value="Genomic_DNA"/>
</dbReference>
<keyword evidence="1" id="KW-0732">Signal</keyword>
<sequence length="78" mass="9167">MVSKSQLTIVLLICAVILLLTQPVVSQKDALRWGKRDSGLPDKFASENFRNWRMQRYNKKREYLDEEGNRDIEGYGYD</sequence>
<keyword evidence="3" id="KW-1185">Reference proteome</keyword>
<feature type="signal peptide" evidence="1">
    <location>
        <begin position="1"/>
        <end position="26"/>
    </location>
</feature>
<evidence type="ECO:0008006" key="4">
    <source>
        <dbReference type="Google" id="ProtNLM"/>
    </source>
</evidence>
<dbReference type="AlphaFoldDB" id="A0A3M6UU00"/>
<reference evidence="2 3" key="1">
    <citation type="journal article" date="2018" name="Sci. Rep.">
        <title>Comparative analysis of the Pocillopora damicornis genome highlights role of immune system in coral evolution.</title>
        <authorList>
            <person name="Cunning R."/>
            <person name="Bay R.A."/>
            <person name="Gillette P."/>
            <person name="Baker A.C."/>
            <person name="Traylor-Knowles N."/>
        </authorList>
    </citation>
    <scope>NUCLEOTIDE SEQUENCE [LARGE SCALE GENOMIC DNA]</scope>
    <source>
        <strain evidence="2">RSMAS</strain>
        <tissue evidence="2">Whole animal</tissue>
    </source>
</reference>
<accession>A0A3M6UU00</accession>
<proteinExistence type="predicted"/>
<evidence type="ECO:0000313" key="2">
    <source>
        <dbReference type="EMBL" id="RMX56798.1"/>
    </source>
</evidence>
<evidence type="ECO:0000256" key="1">
    <source>
        <dbReference type="SAM" id="SignalP"/>
    </source>
</evidence>
<evidence type="ECO:0000313" key="3">
    <source>
        <dbReference type="Proteomes" id="UP000275408"/>
    </source>
</evidence>
<name>A0A3M6UU00_POCDA</name>
<dbReference type="Proteomes" id="UP000275408">
    <property type="component" value="Unassembled WGS sequence"/>
</dbReference>
<feature type="chain" id="PRO_5018176628" description="Cathepsin propeptide inhibitor domain-containing protein" evidence="1">
    <location>
        <begin position="27"/>
        <end position="78"/>
    </location>
</feature>